<dbReference type="OrthoDB" id="627023at2759"/>
<feature type="region of interest" description="Disordered" evidence="6">
    <location>
        <begin position="566"/>
        <end position="604"/>
    </location>
</feature>
<dbReference type="EMBL" id="JACEFO010001770">
    <property type="protein sequence ID" value="KAF8705095.1"/>
    <property type="molecule type" value="Genomic_DNA"/>
</dbReference>
<feature type="compositionally biased region" description="Low complexity" evidence="6">
    <location>
        <begin position="566"/>
        <end position="576"/>
    </location>
</feature>
<gene>
    <name evidence="8" type="ORF">HU200_031358</name>
</gene>
<sequence>MKDTKKPAKESSRLGGRLAGMASMDSMLLVSLGFVLDVTSSNAMFISRDCRCRGVAPRAQASGGAGCLQGGASNAHMKEKDTNKPTRASRSGGKLLYVVHMLLFVSLGFVLGMASISKFPNFNIPFVPSLPSPKQPSSSPPPPTPLAAAPQKLQMGLMSFLPPSGVVAHNMTDEELFWRASMEPKLRRTPYHRVPKIAFLFLVRGDLPLRPLWEKFFVGHQELYSIYVHADPSYTGSPPKESVFYGRMIPSQKTKWGDVSLVEAESRLLANALLDHANERFVLVSEACIPVYNFTTVYTFLTNSTTSFVDSYDTGDCLARYDRFFAEHTNITIDHWRKGAQWFEMDRAMAVEVVADEPYIQMFRDFCVGRWRCLTDEHYLPTLLSLLGWGERNANRTLTYADWKRPQGMHPHTHDKDEVTEELVRKIREDGGNRCFYNGERNGICNLFARKPCSGWLPKSWALVDLIVVDCVESTHANVQGKQSARRPGAKTHAEHFSLTHSTWPLAMKDTKKPGRASSRLGGRLAGVASMLLLVSLGFVLGVTSSNAMFIRFYLPFMSPLHSADAASPSASSSSSSPPPQPPPPSPPPPSQDQQQTSFLAPSGGVMHNMTDEELYWRASMAPMVRRAPDSRVPKVAFLFLVRGELPLRPLWEKFFAGHDGLYSIYVHAHPSYSGSPPADSVFYGRYIPSQRTKWGDASLVEAERRLLANALLDLGNERFALFSEACIPVFNFPTVYAFLTGSNSSFVDCYENGGSRSRYRPFFATRNITLARWRKGSQWFEMDRALALESVADGFCFPAFRDFCVGRSECLIDEHYLPTLVSLLGWGRRNANRTLTYADWKRAVNRHPHTHGGEEVNEKLIREIREDGGRRCYYNGAWNGICNLFARKFSPDALEPLLRLAPKVMGFG</sequence>
<protein>
    <submittedName>
        <fullName evidence="8">Uncharacterized protein</fullName>
    </submittedName>
</protein>
<evidence type="ECO:0000256" key="1">
    <source>
        <dbReference type="ARBA" id="ARBA00004606"/>
    </source>
</evidence>
<feature type="compositionally biased region" description="Pro residues" evidence="6">
    <location>
        <begin position="577"/>
        <end position="591"/>
    </location>
</feature>
<proteinExistence type="predicted"/>
<keyword evidence="2" id="KW-0328">Glycosyltransferase</keyword>
<evidence type="ECO:0000313" key="9">
    <source>
        <dbReference type="Proteomes" id="UP000636709"/>
    </source>
</evidence>
<dbReference type="PANTHER" id="PTHR31042:SF148">
    <property type="entry name" value="EXPRESSED PROTEIN"/>
    <property type="match status" value="1"/>
</dbReference>
<dbReference type="GO" id="GO:0016020">
    <property type="term" value="C:membrane"/>
    <property type="evidence" value="ECO:0007669"/>
    <property type="project" value="UniProtKB-SubCell"/>
</dbReference>
<evidence type="ECO:0000256" key="6">
    <source>
        <dbReference type="SAM" id="MobiDB-lite"/>
    </source>
</evidence>
<dbReference type="AlphaFoldDB" id="A0A835C1Y7"/>
<reference evidence="8" key="1">
    <citation type="submission" date="2020-07" db="EMBL/GenBank/DDBJ databases">
        <title>Genome sequence and genetic diversity analysis of an under-domesticated orphan crop, white fonio (Digitaria exilis).</title>
        <authorList>
            <person name="Bennetzen J.L."/>
            <person name="Chen S."/>
            <person name="Ma X."/>
            <person name="Wang X."/>
            <person name="Yssel A.E.J."/>
            <person name="Chaluvadi S.R."/>
            <person name="Johnson M."/>
            <person name="Gangashetty P."/>
            <person name="Hamidou F."/>
            <person name="Sanogo M.D."/>
            <person name="Zwaenepoel A."/>
            <person name="Wallace J."/>
            <person name="Van De Peer Y."/>
            <person name="Van Deynze A."/>
        </authorList>
    </citation>
    <scope>NUCLEOTIDE SEQUENCE</scope>
    <source>
        <tissue evidence="8">Leaves</tissue>
    </source>
</reference>
<keyword evidence="9" id="KW-1185">Reference proteome</keyword>
<evidence type="ECO:0000256" key="5">
    <source>
        <dbReference type="ARBA" id="ARBA00023180"/>
    </source>
</evidence>
<feature type="transmembrane region" description="Helical" evidence="7">
    <location>
        <begin position="95"/>
        <end position="116"/>
    </location>
</feature>
<organism evidence="8 9">
    <name type="scientific">Digitaria exilis</name>
    <dbReference type="NCBI Taxonomy" id="1010633"/>
    <lineage>
        <taxon>Eukaryota</taxon>
        <taxon>Viridiplantae</taxon>
        <taxon>Streptophyta</taxon>
        <taxon>Embryophyta</taxon>
        <taxon>Tracheophyta</taxon>
        <taxon>Spermatophyta</taxon>
        <taxon>Magnoliopsida</taxon>
        <taxon>Liliopsida</taxon>
        <taxon>Poales</taxon>
        <taxon>Poaceae</taxon>
        <taxon>PACMAD clade</taxon>
        <taxon>Panicoideae</taxon>
        <taxon>Panicodae</taxon>
        <taxon>Paniceae</taxon>
        <taxon>Anthephorinae</taxon>
        <taxon>Digitaria</taxon>
    </lineage>
</organism>
<accession>A0A835C1Y7</accession>
<keyword evidence="3" id="KW-0808">Transferase</keyword>
<dbReference type="PANTHER" id="PTHR31042">
    <property type="entry name" value="CORE-2/I-BRANCHING BETA-1,6-N-ACETYLGLUCOSAMINYLTRANSFERASE FAMILY PROTEIN-RELATED"/>
    <property type="match status" value="1"/>
</dbReference>
<dbReference type="InterPro" id="IPR044174">
    <property type="entry name" value="BC10-like"/>
</dbReference>
<keyword evidence="7" id="KW-0812">Transmembrane</keyword>
<comment type="caution">
    <text evidence="8">The sequence shown here is derived from an EMBL/GenBank/DDBJ whole genome shotgun (WGS) entry which is preliminary data.</text>
</comment>
<keyword evidence="7" id="KW-1133">Transmembrane helix</keyword>
<evidence type="ECO:0000256" key="7">
    <source>
        <dbReference type="SAM" id="Phobius"/>
    </source>
</evidence>
<evidence type="ECO:0000256" key="3">
    <source>
        <dbReference type="ARBA" id="ARBA00022679"/>
    </source>
</evidence>
<evidence type="ECO:0000256" key="2">
    <source>
        <dbReference type="ARBA" id="ARBA00022676"/>
    </source>
</evidence>
<dbReference type="InterPro" id="IPR003406">
    <property type="entry name" value="Glyco_trans_14"/>
</dbReference>
<keyword evidence="4 7" id="KW-0472">Membrane</keyword>
<dbReference type="GO" id="GO:0016757">
    <property type="term" value="F:glycosyltransferase activity"/>
    <property type="evidence" value="ECO:0007669"/>
    <property type="project" value="UniProtKB-KW"/>
</dbReference>
<dbReference type="Proteomes" id="UP000636709">
    <property type="component" value="Unassembled WGS sequence"/>
</dbReference>
<evidence type="ECO:0000256" key="4">
    <source>
        <dbReference type="ARBA" id="ARBA00023136"/>
    </source>
</evidence>
<comment type="subcellular location">
    <subcellularLocation>
        <location evidence="1">Membrane</location>
        <topology evidence="1">Single-pass type II membrane protein</topology>
    </subcellularLocation>
</comment>
<dbReference type="Pfam" id="PF02485">
    <property type="entry name" value="Branch"/>
    <property type="match status" value="2"/>
</dbReference>
<keyword evidence="5" id="KW-0325">Glycoprotein</keyword>
<name>A0A835C1Y7_9POAL</name>
<evidence type="ECO:0000313" key="8">
    <source>
        <dbReference type="EMBL" id="KAF8705095.1"/>
    </source>
</evidence>